<evidence type="ECO:0000313" key="16">
    <source>
        <dbReference type="Proteomes" id="UP000239724"/>
    </source>
</evidence>
<name>A0A2S6N1Q4_RHOGL</name>
<evidence type="ECO:0000256" key="7">
    <source>
        <dbReference type="ARBA" id="ARBA00023295"/>
    </source>
</evidence>
<sequence>MPEGRLGPHHPRRAKSSSDHSPSERVDSATAPAVATAIEDYALIGDCHTAALVSKQGSIDWLCWPRFDSPACFAALLGTPDNGRWRIAPAETPVNITRRYLPGTMILETLFETPSGSAALIDFMAVEKDSIVRIVEGRSGSVEMQFELSLRFEYGSAIPWVTRLNHGSGLRAIAGPDQVVLHSDIKLHGKAMTTVASFTVRAGQRTRFVMSYAPSHQPLPVPPKADEALDDAEATWTVWSGRCAYRGRYREQVQRSLLTLKALSYYPTGGIVAAPTTSLPEQPGGTRNWDYRFCWLRDATFTLLALMHAGYREEAQAWGAWLRRTVAGSPSQLQTLYGLAGERWVLEWEVPWLEGYQGASPVRVGNAASTQLQLDVYGELIDALYQEATLGLVRPTASWDLQRALMQHLEEIWEQPDESIWEVRGGAQNFTFSKVMVWVAVDRAIRGAEQFNLPAPLERWRALRTRVHDTVCRFGFSHARNSFVQYFGADTLDASLLLLPLVGFLPPEDPRIAGTVEAIGRDLMVDGLIRRYHTHQTADGLKGSEGVFLACSFWYVDNLVLQGRHREARTMFSRLLALCNDVGLLAEEYDPVSRRQLGNFPQAFSHLALINTALNLDTHAGPAEQRSQGGDADGEVGEEY</sequence>
<evidence type="ECO:0000256" key="1">
    <source>
        <dbReference type="ARBA" id="ARBA00001576"/>
    </source>
</evidence>
<accession>A0A2S6N1Q4</accession>
<evidence type="ECO:0000259" key="13">
    <source>
        <dbReference type="Pfam" id="PF00723"/>
    </source>
</evidence>
<comment type="caution">
    <text evidence="15">The sequence shown here is derived from an EMBL/GenBank/DDBJ whole genome shotgun (WGS) entry which is preliminary data.</text>
</comment>
<evidence type="ECO:0000259" key="14">
    <source>
        <dbReference type="Pfam" id="PF19291"/>
    </source>
</evidence>
<reference evidence="15 16" key="1">
    <citation type="journal article" date="2018" name="Arch. Microbiol.">
        <title>New insights into the metabolic potential of the phototrophic purple bacterium Rhodopila globiformis DSM 161(T) from its draft genome sequence and evidence for a vanadium-dependent nitrogenase.</title>
        <authorList>
            <person name="Imhoff J.F."/>
            <person name="Rahn T."/>
            <person name="Kunzel S."/>
            <person name="Neulinger S.C."/>
        </authorList>
    </citation>
    <scope>NUCLEOTIDE SEQUENCE [LARGE SCALE GENOMIC DNA]</scope>
    <source>
        <strain evidence="15 16">DSM 161</strain>
    </source>
</reference>
<evidence type="ECO:0000256" key="5">
    <source>
        <dbReference type="ARBA" id="ARBA00022801"/>
    </source>
</evidence>
<dbReference type="GO" id="GO:0005993">
    <property type="term" value="P:trehalose catabolic process"/>
    <property type="evidence" value="ECO:0007669"/>
    <property type="project" value="UniProtKB-ARBA"/>
</dbReference>
<dbReference type="InterPro" id="IPR008928">
    <property type="entry name" value="6-hairpin_glycosidase_sf"/>
</dbReference>
<feature type="region of interest" description="Disordered" evidence="12">
    <location>
        <begin position="1"/>
        <end position="29"/>
    </location>
</feature>
<feature type="domain" description="Trehalase-like N-terminal" evidence="14">
    <location>
        <begin position="34"/>
        <end position="184"/>
    </location>
</feature>
<evidence type="ECO:0000256" key="8">
    <source>
        <dbReference type="ARBA" id="ARBA00030473"/>
    </source>
</evidence>
<proteinExistence type="inferred from homology"/>
<dbReference type="AlphaFoldDB" id="A0A2S6N1Q4"/>
<dbReference type="EMBL" id="NHRY01000241">
    <property type="protein sequence ID" value="PPQ28551.1"/>
    <property type="molecule type" value="Genomic_DNA"/>
</dbReference>
<dbReference type="Gene3D" id="1.50.10.10">
    <property type="match status" value="1"/>
</dbReference>
<evidence type="ECO:0000256" key="10">
    <source>
        <dbReference type="ARBA" id="ARBA00053030"/>
    </source>
</evidence>
<protein>
    <recommendedName>
        <fullName evidence="4">Trehalase</fullName>
        <ecNumber evidence="3">3.2.1.28</ecNumber>
    </recommendedName>
    <alternativeName>
        <fullName evidence="8">Alpha,alpha-trehalase</fullName>
    </alternativeName>
    <alternativeName>
        <fullName evidence="9">Alpha,alpha-trehalose glucohydrolase</fullName>
    </alternativeName>
</protein>
<keyword evidence="16" id="KW-1185">Reference proteome</keyword>
<dbReference type="Pfam" id="PF19291">
    <property type="entry name" value="TREH_N"/>
    <property type="match status" value="1"/>
</dbReference>
<feature type="domain" description="GH15-like" evidence="13">
    <location>
        <begin position="247"/>
        <end position="613"/>
    </location>
</feature>
<evidence type="ECO:0000256" key="4">
    <source>
        <dbReference type="ARBA" id="ARBA00019905"/>
    </source>
</evidence>
<evidence type="ECO:0000256" key="2">
    <source>
        <dbReference type="ARBA" id="ARBA00006188"/>
    </source>
</evidence>
<keyword evidence="7" id="KW-0326">Glycosidase</keyword>
<dbReference type="FunFam" id="1.50.10.10:FF:000005">
    <property type="entry name" value="Glycosyl hydrolase, glucoamylase"/>
    <property type="match status" value="1"/>
</dbReference>
<feature type="region of interest" description="Disordered" evidence="12">
    <location>
        <begin position="620"/>
        <end position="640"/>
    </location>
</feature>
<gene>
    <name evidence="15" type="ORF">CCS01_23915</name>
</gene>
<keyword evidence="5" id="KW-0378">Hydrolase</keyword>
<evidence type="ECO:0000256" key="9">
    <source>
        <dbReference type="ARBA" id="ARBA00031637"/>
    </source>
</evidence>
<evidence type="ECO:0000256" key="3">
    <source>
        <dbReference type="ARBA" id="ARBA00012757"/>
    </source>
</evidence>
<dbReference type="PANTHER" id="PTHR31616:SF0">
    <property type="entry name" value="GLUCAN 1,4-ALPHA-GLUCOSIDASE"/>
    <property type="match status" value="1"/>
</dbReference>
<evidence type="ECO:0000256" key="6">
    <source>
        <dbReference type="ARBA" id="ARBA00023277"/>
    </source>
</evidence>
<dbReference type="OrthoDB" id="3902805at2"/>
<dbReference type="InterPro" id="IPR012341">
    <property type="entry name" value="6hp_glycosidase-like_sf"/>
</dbReference>
<evidence type="ECO:0000256" key="11">
    <source>
        <dbReference type="ARBA" id="ARBA00060615"/>
    </source>
</evidence>
<dbReference type="EC" id="3.2.1.28" evidence="3"/>
<dbReference type="InterPro" id="IPR011613">
    <property type="entry name" value="GH15-like"/>
</dbReference>
<comment type="pathway">
    <text evidence="11">Glycan degradation; trehalose degradation; D-glucose from alpha,alpha-trehalose: step 1/1.</text>
</comment>
<evidence type="ECO:0000256" key="12">
    <source>
        <dbReference type="SAM" id="MobiDB-lite"/>
    </source>
</evidence>
<evidence type="ECO:0000313" key="15">
    <source>
        <dbReference type="EMBL" id="PPQ28551.1"/>
    </source>
</evidence>
<dbReference type="Pfam" id="PF00723">
    <property type="entry name" value="Glyco_hydro_15"/>
    <property type="match status" value="1"/>
</dbReference>
<comment type="cofactor">
    <cofactor evidence="10">
        <name>phosphate</name>
        <dbReference type="ChEBI" id="CHEBI:43474"/>
    </cofactor>
</comment>
<comment type="catalytic activity">
    <reaction evidence="1">
        <text>alpha,alpha-trehalose + H2O = alpha-D-glucose + beta-D-glucose</text>
        <dbReference type="Rhea" id="RHEA:32675"/>
        <dbReference type="ChEBI" id="CHEBI:15377"/>
        <dbReference type="ChEBI" id="CHEBI:15903"/>
        <dbReference type="ChEBI" id="CHEBI:16551"/>
        <dbReference type="ChEBI" id="CHEBI:17925"/>
        <dbReference type="EC" id="3.2.1.28"/>
    </reaction>
</comment>
<dbReference type="PANTHER" id="PTHR31616">
    <property type="entry name" value="TREHALASE"/>
    <property type="match status" value="1"/>
</dbReference>
<comment type="similarity">
    <text evidence="2">Belongs to the glycosyl hydrolase 15 family.</text>
</comment>
<keyword evidence="6" id="KW-0119">Carbohydrate metabolism</keyword>
<dbReference type="InterPro" id="IPR045582">
    <property type="entry name" value="Trehalase-like_N"/>
</dbReference>
<dbReference type="Proteomes" id="UP000239724">
    <property type="component" value="Unassembled WGS sequence"/>
</dbReference>
<dbReference type="GO" id="GO:0004555">
    <property type="term" value="F:alpha,alpha-trehalase activity"/>
    <property type="evidence" value="ECO:0007669"/>
    <property type="project" value="UniProtKB-EC"/>
</dbReference>
<organism evidence="15 16">
    <name type="scientific">Rhodopila globiformis</name>
    <name type="common">Rhodopseudomonas globiformis</name>
    <dbReference type="NCBI Taxonomy" id="1071"/>
    <lineage>
        <taxon>Bacteria</taxon>
        <taxon>Pseudomonadati</taxon>
        <taxon>Pseudomonadota</taxon>
        <taxon>Alphaproteobacteria</taxon>
        <taxon>Acetobacterales</taxon>
        <taxon>Acetobacteraceae</taxon>
        <taxon>Rhodopila</taxon>
    </lineage>
</organism>
<dbReference type="SUPFAM" id="SSF48208">
    <property type="entry name" value="Six-hairpin glycosidases"/>
    <property type="match status" value="1"/>
</dbReference>
<feature type="compositionally biased region" description="Basic and acidic residues" evidence="12">
    <location>
        <begin position="16"/>
        <end position="27"/>
    </location>
</feature>